<keyword evidence="2" id="KW-0547">Nucleotide-binding</keyword>
<dbReference type="AlphaFoldDB" id="A0A6J4LSN1"/>
<proteinExistence type="predicted"/>
<name>A0A6J4LSN1_9BACT</name>
<gene>
    <name evidence="2" type="ORF">AVDCRST_MAG40-2300</name>
</gene>
<protein>
    <submittedName>
        <fullName evidence="2">Lipid A export ATP-binding/permease protein MsbA</fullName>
    </submittedName>
</protein>
<feature type="compositionally biased region" description="Gly residues" evidence="1">
    <location>
        <begin position="84"/>
        <end position="93"/>
    </location>
</feature>
<dbReference type="GO" id="GO:0005524">
    <property type="term" value="F:ATP binding"/>
    <property type="evidence" value="ECO:0007669"/>
    <property type="project" value="UniProtKB-KW"/>
</dbReference>
<sequence>AREHRLRASGRPARGGRGRRAARAGRGLHRRAARRLRHEGRRARPHAVGRPAPAHRDRPRAAGRPAHPHPRRRDLLRRRLHGAGDQGGAARGDGGAHDLRDRPPPLD</sequence>
<dbReference type="EMBL" id="CADCTX010000668">
    <property type="protein sequence ID" value="CAA9338830.1"/>
    <property type="molecule type" value="Genomic_DNA"/>
</dbReference>
<keyword evidence="2" id="KW-0067">ATP-binding</keyword>
<evidence type="ECO:0000313" key="2">
    <source>
        <dbReference type="EMBL" id="CAA9338830.1"/>
    </source>
</evidence>
<feature type="region of interest" description="Disordered" evidence="1">
    <location>
        <begin position="1"/>
        <end position="107"/>
    </location>
</feature>
<feature type="non-terminal residue" evidence="2">
    <location>
        <position position="1"/>
    </location>
</feature>
<feature type="compositionally biased region" description="Basic residues" evidence="1">
    <location>
        <begin position="66"/>
        <end position="81"/>
    </location>
</feature>
<feature type="non-terminal residue" evidence="2">
    <location>
        <position position="107"/>
    </location>
</feature>
<evidence type="ECO:0000256" key="1">
    <source>
        <dbReference type="SAM" id="MobiDB-lite"/>
    </source>
</evidence>
<accession>A0A6J4LSN1</accession>
<reference evidence="2" key="1">
    <citation type="submission" date="2020-02" db="EMBL/GenBank/DDBJ databases">
        <authorList>
            <person name="Meier V. D."/>
        </authorList>
    </citation>
    <scope>NUCLEOTIDE SEQUENCE</scope>
    <source>
        <strain evidence="2">AVDCRST_MAG40</strain>
    </source>
</reference>
<feature type="compositionally biased region" description="Basic residues" evidence="1">
    <location>
        <begin position="1"/>
        <end position="47"/>
    </location>
</feature>
<organism evidence="2">
    <name type="scientific">uncultured Gemmatimonadaceae bacterium</name>
    <dbReference type="NCBI Taxonomy" id="246130"/>
    <lineage>
        <taxon>Bacteria</taxon>
        <taxon>Pseudomonadati</taxon>
        <taxon>Gemmatimonadota</taxon>
        <taxon>Gemmatimonadia</taxon>
        <taxon>Gemmatimonadales</taxon>
        <taxon>Gemmatimonadaceae</taxon>
        <taxon>environmental samples</taxon>
    </lineage>
</organism>
<feature type="compositionally biased region" description="Basic and acidic residues" evidence="1">
    <location>
        <begin position="94"/>
        <end position="107"/>
    </location>
</feature>